<name>A0ACC3ABQ1_9EURO</name>
<keyword evidence="2" id="KW-1185">Reference proteome</keyword>
<protein>
    <submittedName>
        <fullName evidence="1">Uncharacterized protein</fullName>
    </submittedName>
</protein>
<sequence>MSPSALEGASKYLNNLLLARGFLQDGKPIDFGSLADHSNDSKSGKFDRYATTTILINLIHDLILRRDRDAEQHESLVSTIRTLRAEESQRLLDFQRLQDKNVQLKNDVSSAEAQQRTLAIATKKAQAEARDLKEQTLKMKSTLDQVRAKCISDIRKRDVELDKLKNHLSGLNRGKKESAAGGMKINTINIQQKNAAGRELRGGQEVNGSMEWTLENETNDFLAAVVNEASTENVALRKIVGDSMNYLKSLTGLDEQERQQEAVQRQSIVQDKAIGIPGQYRDRNTNTSSSSTQSESLIPVQSLATSMSEVLSHCQSILRDPSFVPIEEVQIRDEEIQKLRVGWEKMADRWKEAVTMMSQWRQKMMGDAQEPSRIDINSDAGEAQDPFTADGLADIAAFRRSIAVRPNGQPVLDAIEEEELTSMLLDHHSRIMADQSSVTIEPDQEQEQQSDIRDDETLPEPDEAGTPRQTPFRIQPDQDIEAEESDLDLAEQTQPALQIIASPARRGIKLHKPTMSPIPASASTRHPLSSGNANSKKRKANSTSSSPRKRRSVSPPCTDSSSLLAPSITSNSIDTTDPLHLDSRSDTENDDIDLFLTEEIKSATSNIPRMTVAQKLAAVEVEASEATEVIRRRQATTYTSTTDRRARDRARKSSVPEAAAKTDQARSKAGRDVRKSKDNGKNAAERDKMKKMRDRRRSTLTPGELGTLMGR</sequence>
<proteinExistence type="predicted"/>
<accession>A0ACC3ABQ1</accession>
<comment type="caution">
    <text evidence="1">The sequence shown here is derived from an EMBL/GenBank/DDBJ whole genome shotgun (WGS) entry which is preliminary data.</text>
</comment>
<dbReference type="EMBL" id="JAPDRQ010000043">
    <property type="protein sequence ID" value="KAJ9659143.1"/>
    <property type="molecule type" value="Genomic_DNA"/>
</dbReference>
<dbReference type="Proteomes" id="UP001172386">
    <property type="component" value="Unassembled WGS sequence"/>
</dbReference>
<reference evidence="1" key="1">
    <citation type="submission" date="2022-10" db="EMBL/GenBank/DDBJ databases">
        <title>Culturing micro-colonial fungi from biological soil crusts in the Mojave desert and describing Neophaeococcomyces mojavensis, and introducing the new genera and species Taxawa tesnikishii.</title>
        <authorList>
            <person name="Kurbessoian T."/>
            <person name="Stajich J.E."/>
        </authorList>
    </citation>
    <scope>NUCLEOTIDE SEQUENCE</scope>
    <source>
        <strain evidence="1">JES_112</strain>
    </source>
</reference>
<evidence type="ECO:0000313" key="1">
    <source>
        <dbReference type="EMBL" id="KAJ9659143.1"/>
    </source>
</evidence>
<organism evidence="1 2">
    <name type="scientific">Neophaeococcomyces mojaviensis</name>
    <dbReference type="NCBI Taxonomy" id="3383035"/>
    <lineage>
        <taxon>Eukaryota</taxon>
        <taxon>Fungi</taxon>
        <taxon>Dikarya</taxon>
        <taxon>Ascomycota</taxon>
        <taxon>Pezizomycotina</taxon>
        <taxon>Eurotiomycetes</taxon>
        <taxon>Chaetothyriomycetidae</taxon>
        <taxon>Chaetothyriales</taxon>
        <taxon>Chaetothyriales incertae sedis</taxon>
        <taxon>Neophaeococcomyces</taxon>
    </lineage>
</organism>
<evidence type="ECO:0000313" key="2">
    <source>
        <dbReference type="Proteomes" id="UP001172386"/>
    </source>
</evidence>
<gene>
    <name evidence="1" type="ORF">H2198_003285</name>
</gene>